<comment type="caution">
    <text evidence="1">The sequence shown here is derived from an EMBL/GenBank/DDBJ whole genome shotgun (WGS) entry which is preliminary data.</text>
</comment>
<sequence>MVVLNHKHEPFVNKLKNLFTVSQISNTIKRIMETFENERGKNYGATITTSREFTTT</sequence>
<dbReference type="EMBL" id="BJYE01000004">
    <property type="protein sequence ID" value="GEN56023.1"/>
    <property type="molecule type" value="Genomic_DNA"/>
</dbReference>
<reference evidence="1 2" key="1">
    <citation type="submission" date="2019-07" db="EMBL/GenBank/DDBJ databases">
        <title>Whole genome shotgun sequence of Halolactibacillus alkaliphilus NBRC 103919.</title>
        <authorList>
            <person name="Hosoyama A."/>
            <person name="Uohara A."/>
            <person name="Ohji S."/>
            <person name="Ichikawa N."/>
        </authorList>
    </citation>
    <scope>NUCLEOTIDE SEQUENCE [LARGE SCALE GENOMIC DNA]</scope>
    <source>
        <strain evidence="1 2">NBRC 103919</strain>
    </source>
</reference>
<keyword evidence="2" id="KW-1185">Reference proteome</keyword>
<organism evidence="1 2">
    <name type="scientific">Halolactibacillus alkaliphilus</name>
    <dbReference type="NCBI Taxonomy" id="442899"/>
    <lineage>
        <taxon>Bacteria</taxon>
        <taxon>Bacillati</taxon>
        <taxon>Bacillota</taxon>
        <taxon>Bacilli</taxon>
        <taxon>Bacillales</taxon>
        <taxon>Bacillaceae</taxon>
        <taxon>Halolactibacillus</taxon>
    </lineage>
</organism>
<proteinExistence type="predicted"/>
<evidence type="ECO:0000313" key="1">
    <source>
        <dbReference type="EMBL" id="GEN56023.1"/>
    </source>
</evidence>
<dbReference type="AlphaFoldDB" id="A0A511WZ09"/>
<gene>
    <name evidence="1" type="ORF">HAL01_04870</name>
</gene>
<dbReference type="Proteomes" id="UP000321400">
    <property type="component" value="Unassembled WGS sequence"/>
</dbReference>
<name>A0A511WZ09_9BACI</name>
<evidence type="ECO:0000313" key="2">
    <source>
        <dbReference type="Proteomes" id="UP000321400"/>
    </source>
</evidence>
<protein>
    <submittedName>
        <fullName evidence="1">Uncharacterized protein</fullName>
    </submittedName>
</protein>
<accession>A0A511WZ09</accession>